<evidence type="ECO:0000313" key="1">
    <source>
        <dbReference type="EMBL" id="AMB99596.1"/>
    </source>
</evidence>
<sequence>MTNYQEILDFWFKELNPDQHFTADDQLDQEIAHRFGQIHTAARQSQLYAWRDNLDSALAEIIILDQFSRNLFRGNWRSYSQDGMALALAQQAIARFNTNQLTSQERSFLYMPYMHSESLAIHDQAMMLFSSDPGLAETLEYEVAHYKIIKAFNRYPFRNQALGRQSTPEEEDFLANFTGF</sequence>
<evidence type="ECO:0000313" key="2">
    <source>
        <dbReference type="Proteomes" id="UP000062260"/>
    </source>
</evidence>
<proteinExistence type="predicted"/>
<accession>A0A109RHX5</accession>
<dbReference type="InterPro" id="IPR010323">
    <property type="entry name" value="DUF924"/>
</dbReference>
<organism evidence="1 2">
    <name type="scientific">Aerococcus urinaehominis</name>
    <dbReference type="NCBI Taxonomy" id="128944"/>
    <lineage>
        <taxon>Bacteria</taxon>
        <taxon>Bacillati</taxon>
        <taxon>Bacillota</taxon>
        <taxon>Bacilli</taxon>
        <taxon>Lactobacillales</taxon>
        <taxon>Aerococcaceae</taxon>
        <taxon>Aerococcus</taxon>
    </lineage>
</organism>
<dbReference type="InterPro" id="IPR011990">
    <property type="entry name" value="TPR-like_helical_dom_sf"/>
</dbReference>
<dbReference type="Proteomes" id="UP000062260">
    <property type="component" value="Chromosome"/>
</dbReference>
<dbReference type="Gene3D" id="1.25.40.10">
    <property type="entry name" value="Tetratricopeptide repeat domain"/>
    <property type="match status" value="1"/>
</dbReference>
<keyword evidence="2" id="KW-1185">Reference proteome</keyword>
<reference evidence="1 2" key="1">
    <citation type="journal article" date="2016" name="Genome Announc.">
        <title>Complete Genome Sequences of Aerococcus christensenii CCUG 28831T, Aerococcus sanguinicola CCUG 43001T, Aerococcus urinae CCUG 36881T, Aerococcus urinaeequi CCUG 28094T, Aerococcus urinaehominis CCUG 42038 BT, and Aerococcus viridans CCUG 4311T.</title>
        <authorList>
            <person name="Carkaci D."/>
            <person name="Dargis R."/>
            <person name="Nielsen X.C."/>
            <person name="Skovgaard O."/>
            <person name="Fuursted K."/>
            <person name="Christensen J.J."/>
        </authorList>
    </citation>
    <scope>NUCLEOTIDE SEQUENCE [LARGE SCALE GENOMIC DNA]</scope>
    <source>
        <strain evidence="1 2">CCUG42038B</strain>
    </source>
</reference>
<dbReference type="RefSeq" id="WP_067979657.1">
    <property type="nucleotide sequence ID" value="NZ_CP014163.1"/>
</dbReference>
<reference evidence="2" key="2">
    <citation type="submission" date="2016-01" db="EMBL/GenBank/DDBJ databases">
        <title>Six Aerococcus type strain genome sequencing and assembly using PacBio and Illumina Hiseq.</title>
        <authorList>
            <person name="Carkaci D."/>
            <person name="Dargis R."/>
            <person name="Nielsen X.C."/>
            <person name="Skovgaard O."/>
            <person name="Fuursted K."/>
            <person name="Christensen J.J."/>
        </authorList>
    </citation>
    <scope>NUCLEOTIDE SEQUENCE [LARGE SCALE GENOMIC DNA]</scope>
    <source>
        <strain evidence="2">CCUG42038B</strain>
    </source>
</reference>
<dbReference type="SUPFAM" id="SSF48452">
    <property type="entry name" value="TPR-like"/>
    <property type="match status" value="1"/>
</dbReference>
<protein>
    <submittedName>
        <fullName evidence="1">Uncharacterized protein</fullName>
    </submittedName>
</protein>
<gene>
    <name evidence="1" type="ORF">AWM75_06200</name>
</gene>
<dbReference type="KEGG" id="auh:AWM75_06200"/>
<name>A0A109RHX5_9LACT</name>
<dbReference type="OrthoDB" id="7593450at2"/>
<dbReference type="Pfam" id="PF06041">
    <property type="entry name" value="DUF924"/>
    <property type="match status" value="1"/>
</dbReference>
<dbReference type="AlphaFoldDB" id="A0A109RHX5"/>
<dbReference type="Gene3D" id="1.20.58.320">
    <property type="entry name" value="TPR-like"/>
    <property type="match status" value="1"/>
</dbReference>
<dbReference type="EMBL" id="CP014163">
    <property type="protein sequence ID" value="AMB99596.1"/>
    <property type="molecule type" value="Genomic_DNA"/>
</dbReference>